<reference evidence="2 3" key="1">
    <citation type="journal article" date="2018" name="Front. Plant Sci.">
        <title>Red Clover (Trifolium pratense) and Zigzag Clover (T. medium) - A Picture of Genomic Similarities and Differences.</title>
        <authorList>
            <person name="Dluhosova J."/>
            <person name="Istvanek J."/>
            <person name="Nedelnik J."/>
            <person name="Repkova J."/>
        </authorList>
    </citation>
    <scope>NUCLEOTIDE SEQUENCE [LARGE SCALE GENOMIC DNA]</scope>
    <source>
        <strain evidence="3">cv. 10/8</strain>
        <tissue evidence="2">Leaf</tissue>
    </source>
</reference>
<name>A0A392TXS1_9FABA</name>
<keyword evidence="3" id="KW-1185">Reference proteome</keyword>
<dbReference type="EMBL" id="LXQA010680289">
    <property type="protein sequence ID" value="MCI65688.1"/>
    <property type="molecule type" value="Genomic_DNA"/>
</dbReference>
<organism evidence="2 3">
    <name type="scientific">Trifolium medium</name>
    <dbReference type="NCBI Taxonomy" id="97028"/>
    <lineage>
        <taxon>Eukaryota</taxon>
        <taxon>Viridiplantae</taxon>
        <taxon>Streptophyta</taxon>
        <taxon>Embryophyta</taxon>
        <taxon>Tracheophyta</taxon>
        <taxon>Spermatophyta</taxon>
        <taxon>Magnoliopsida</taxon>
        <taxon>eudicotyledons</taxon>
        <taxon>Gunneridae</taxon>
        <taxon>Pentapetalae</taxon>
        <taxon>rosids</taxon>
        <taxon>fabids</taxon>
        <taxon>Fabales</taxon>
        <taxon>Fabaceae</taxon>
        <taxon>Papilionoideae</taxon>
        <taxon>50 kb inversion clade</taxon>
        <taxon>NPAAA clade</taxon>
        <taxon>Hologalegina</taxon>
        <taxon>IRL clade</taxon>
        <taxon>Trifolieae</taxon>
        <taxon>Trifolium</taxon>
    </lineage>
</organism>
<feature type="non-terminal residue" evidence="2">
    <location>
        <position position="21"/>
    </location>
</feature>
<dbReference type="AlphaFoldDB" id="A0A392TXS1"/>
<evidence type="ECO:0000256" key="1">
    <source>
        <dbReference type="SAM" id="MobiDB-lite"/>
    </source>
</evidence>
<comment type="caution">
    <text evidence="2">The sequence shown here is derived from an EMBL/GenBank/DDBJ whole genome shotgun (WGS) entry which is preliminary data.</text>
</comment>
<proteinExistence type="predicted"/>
<feature type="region of interest" description="Disordered" evidence="1">
    <location>
        <begin position="1"/>
        <end position="21"/>
    </location>
</feature>
<dbReference type="Proteomes" id="UP000265520">
    <property type="component" value="Unassembled WGS sequence"/>
</dbReference>
<accession>A0A392TXS1</accession>
<protein>
    <submittedName>
        <fullName evidence="2">Uncharacterized protein</fullName>
    </submittedName>
</protein>
<evidence type="ECO:0000313" key="2">
    <source>
        <dbReference type="EMBL" id="MCI65688.1"/>
    </source>
</evidence>
<evidence type="ECO:0000313" key="3">
    <source>
        <dbReference type="Proteomes" id="UP000265520"/>
    </source>
</evidence>
<sequence length="21" mass="2502">MIAMKYEKQWDNKDDSLNNSA</sequence>